<evidence type="ECO:0000256" key="20">
    <source>
        <dbReference type="SAM" id="MobiDB-lite"/>
    </source>
</evidence>
<evidence type="ECO:0000256" key="8">
    <source>
        <dbReference type="ARBA" id="ARBA00022741"/>
    </source>
</evidence>
<comment type="catalytic activity">
    <reaction evidence="15">
        <text>daunorubicin(in) + ATP + H2O = daunorubicin(out) + ADP + phosphate + H(+)</text>
        <dbReference type="Rhea" id="RHEA:33147"/>
        <dbReference type="ChEBI" id="CHEBI:15377"/>
        <dbReference type="ChEBI" id="CHEBI:15378"/>
        <dbReference type="ChEBI" id="CHEBI:30616"/>
        <dbReference type="ChEBI" id="CHEBI:43474"/>
        <dbReference type="ChEBI" id="CHEBI:64677"/>
        <dbReference type="ChEBI" id="CHEBI:456216"/>
        <dbReference type="EC" id="7.6.2.2"/>
    </reaction>
    <physiologicalReaction direction="left-to-right" evidence="15">
        <dbReference type="Rhea" id="RHEA:33148"/>
    </physiologicalReaction>
</comment>
<dbReference type="InterPro" id="IPR011527">
    <property type="entry name" value="ABC1_TM_dom"/>
</dbReference>
<proteinExistence type="inferred from homology"/>
<evidence type="ECO:0000259" key="22">
    <source>
        <dbReference type="PROSITE" id="PS50893"/>
    </source>
</evidence>
<dbReference type="CDD" id="cd03249">
    <property type="entry name" value="ABC_MTABC3_MDL1_MDL2"/>
    <property type="match status" value="2"/>
</dbReference>
<comment type="similarity">
    <text evidence="2">Belongs to the ABC transporter superfamily. ABCB family. Multidrug resistance exporter (TC 3.A.1.201) subfamily.</text>
</comment>
<evidence type="ECO:0000256" key="5">
    <source>
        <dbReference type="ARBA" id="ARBA00022475"/>
    </source>
</evidence>
<keyword evidence="6 21" id="KW-0812">Transmembrane</keyword>
<dbReference type="EMBL" id="JANPWB010000014">
    <property type="protein sequence ID" value="KAJ1100491.1"/>
    <property type="molecule type" value="Genomic_DNA"/>
</dbReference>
<evidence type="ECO:0000256" key="4">
    <source>
        <dbReference type="ARBA" id="ARBA00022448"/>
    </source>
</evidence>
<dbReference type="FunFam" id="1.20.1560.10:FF:000046">
    <property type="entry name" value="ATP-binding cassette subfamily B member 11"/>
    <property type="match status" value="1"/>
</dbReference>
<keyword evidence="9" id="KW-0221">Differentiation</keyword>
<keyword evidence="11" id="KW-1278">Translocase</keyword>
<dbReference type="GO" id="GO:0030154">
    <property type="term" value="P:cell differentiation"/>
    <property type="evidence" value="ECO:0007669"/>
    <property type="project" value="UniProtKB-KW"/>
</dbReference>
<evidence type="ECO:0000256" key="10">
    <source>
        <dbReference type="ARBA" id="ARBA00022840"/>
    </source>
</evidence>
<feature type="domain" description="ABC transporter" evidence="22">
    <location>
        <begin position="1081"/>
        <end position="1319"/>
    </location>
</feature>
<dbReference type="EC" id="7.6.2.2" evidence="3"/>
<dbReference type="CDD" id="cd18577">
    <property type="entry name" value="ABC_6TM_Pgp_ABCB1_D1_like"/>
    <property type="match status" value="1"/>
</dbReference>
<dbReference type="SMART" id="SM00382">
    <property type="entry name" value="AAA"/>
    <property type="match status" value="2"/>
</dbReference>
<feature type="transmembrane region" description="Helical" evidence="21">
    <location>
        <begin position="326"/>
        <end position="345"/>
    </location>
</feature>
<dbReference type="InterPro" id="IPR003593">
    <property type="entry name" value="AAA+_ATPase"/>
</dbReference>
<protein>
    <recommendedName>
        <fullName evidence="17">ATP-binding cassette sub-family B member 5</fullName>
        <ecNumber evidence="3">7.6.2.2</ecNumber>
    </recommendedName>
    <alternativeName>
        <fullName evidence="19">ABCB5 P-gp</fullName>
    </alternativeName>
    <alternativeName>
        <fullName evidence="18">p-glycoprotein ABCB5</fullName>
    </alternativeName>
</protein>
<accession>A0AAV7M9R2</accession>
<dbReference type="GO" id="GO:0005524">
    <property type="term" value="F:ATP binding"/>
    <property type="evidence" value="ECO:0007669"/>
    <property type="project" value="UniProtKB-KW"/>
</dbReference>
<evidence type="ECO:0000256" key="19">
    <source>
        <dbReference type="ARBA" id="ARBA00080433"/>
    </source>
</evidence>
<dbReference type="GO" id="GO:0090374">
    <property type="term" value="P:oligopeptide export from mitochondrion"/>
    <property type="evidence" value="ECO:0007669"/>
    <property type="project" value="TreeGrafter"/>
</dbReference>
<keyword evidence="14" id="KW-0325">Glycoprotein</keyword>
<evidence type="ECO:0000256" key="1">
    <source>
        <dbReference type="ARBA" id="ARBA00004651"/>
    </source>
</evidence>
<dbReference type="GO" id="GO:0008559">
    <property type="term" value="F:ABC-type xenobiotic transporter activity"/>
    <property type="evidence" value="ECO:0007669"/>
    <property type="project" value="UniProtKB-EC"/>
</dbReference>
<feature type="compositionally biased region" description="Basic and acidic residues" evidence="20">
    <location>
        <begin position="728"/>
        <end position="739"/>
    </location>
</feature>
<sequence length="1323" mass="145693">MKEEISTYPEKNIAGFADVTIDGYENPSFENDDKPVQNGTSKKSKKNKDKSAKQAAGPKAMVGLTELFCFADGLDTFLVILSMLCALANGVGLPLMIIIFGEMTDAFVKSGQTNITTVNMSMLSNPTCFQIPGFDIETEMTKYSYYFIGIGFAVLVLSFFQVSSILVAATRQTARIRQKFFYAVLHQEMSWFDTNQIGTLNTRLTDDINTINEGLGDKVCIFVQYFATFITGIVIGFVKGWKLTLVILSVSPLLGISAAVWSKLLATLTVKELSAYAKAGAVAEEILTAIRTVVAFNGQQKALAKYDVNLKDARDVGMNKSLTTNISMGLTQFLIFAAYALALWYGTKLTVEEPKNYTIGNVLTVFFAVMIGAFSLGQASPNLESIANARGAAYEVYKIIQKERLIDSGSKDGFKPDRLVGRMEFKDIHFSYPTRPDVQILKGLNLTVETGKTIALVGASGCGKSTTIQLLQRFYDPLQGVVTVDGHDIRTLNVKWLRENIGVVSQEPVLFGTTIAENIRYGRENVTDAEIEQAAKEANAYDFISKLPDKFNTMVGERGAQLSGGQKQRIAIARALARNPKILLLDEATSALDTQSEAIVQAALDKARAGRTTIVIAHRLSTIRTADVIAGFNDGVVVEQGTHNDLMNKRGVYYSLVMQQSQKKHEVEENEYEYTDDEIDDDEAEDNYEAIPDIADTPEIEAFRRESIRRRSSRRSSRKMSSKRRKSQKETKPEEKDDLPPVPFSRLLSLNKPEWCFIVLGVIASAVAGGIYPTFAVIFGKMIGAFQETDGVKRSENTSLLSLMFFILGIISLAVYIVMGFTFGKSGENLTKRLRYESFKALLRQEIGFFDDHKNAVGVLLTRLATDASQVKGATGSRLSLVTMTVCTLLAAIIIAFVHGWQLTLLILACVPFLIAANAIRMQSISGHATKDQAALEEAGRISTECVENIRTVVSLTREDAFFDRYMKSLDGPYNDSLKKAPIYGITYGISQSINFFVNAAVFRFGAWLIAQCLTGFENVFIVFSAIMFAAMSVGQSSSFAPDYGKAKISAQRIFRLLDKTPLIDSYSEGGEQISNFEGNIEFKDTKFTYPTRPDVQVLQGLNLSVAKGQTLALVGSSGCGKSTTIQLLERFYDPAEGHVFADGMDTKSLNLQWFRNQLGIVSQEPILFDCSIAENIQYGDNSRVVTQEEVEQAAKSANIHSFIEDLPDKYNTRVGDKGAQLSGGQKQRIAIARALVRKPKVLLLDEATSALDTESEKIVQKALDNARLGRTCIVIAHRLSTVQNADIIAVVQNGKVVEQGTHNELLAKQGIYYELVNAQVSH</sequence>
<dbReference type="PROSITE" id="PS50893">
    <property type="entry name" value="ABC_TRANSPORTER_2"/>
    <property type="match status" value="2"/>
</dbReference>
<feature type="transmembrane region" description="Helical" evidence="21">
    <location>
        <begin position="143"/>
        <end position="169"/>
    </location>
</feature>
<dbReference type="Proteomes" id="UP001066276">
    <property type="component" value="Chromosome 10"/>
</dbReference>
<dbReference type="FunFam" id="1.20.1560.10:FF:000018">
    <property type="entry name" value="ATP-binding cassette subfamily B member 11"/>
    <property type="match status" value="1"/>
</dbReference>
<feature type="domain" description="ABC transmembrane type-1" evidence="23">
    <location>
        <begin position="80"/>
        <end position="388"/>
    </location>
</feature>
<comment type="function">
    <text evidence="16">Energy-dependent efflux transporter responsible for decreased drug accumulation in multidrug-resistant cells. Specifically present in limbal stem cells, where it plays a key role in corneal development and repair.</text>
</comment>
<keyword evidence="8" id="KW-0547">Nucleotide-binding</keyword>
<dbReference type="GO" id="GO:0015421">
    <property type="term" value="F:ABC-type oligopeptide transporter activity"/>
    <property type="evidence" value="ECO:0007669"/>
    <property type="project" value="TreeGrafter"/>
</dbReference>
<dbReference type="GO" id="GO:0016887">
    <property type="term" value="F:ATP hydrolysis activity"/>
    <property type="evidence" value="ECO:0007669"/>
    <property type="project" value="InterPro"/>
</dbReference>
<feature type="domain" description="ABC transporter" evidence="22">
    <location>
        <begin position="423"/>
        <end position="659"/>
    </location>
</feature>
<feature type="transmembrane region" description="Helical" evidence="21">
    <location>
        <begin position="903"/>
        <end position="920"/>
    </location>
</feature>
<dbReference type="PANTHER" id="PTHR43394:SF20">
    <property type="entry name" value="ATP BINDING CASSETTE SUBFAMILY B MEMBER 5"/>
    <property type="match status" value="1"/>
</dbReference>
<evidence type="ECO:0000259" key="23">
    <source>
        <dbReference type="PROSITE" id="PS50929"/>
    </source>
</evidence>
<evidence type="ECO:0000256" key="15">
    <source>
        <dbReference type="ARBA" id="ARBA00051060"/>
    </source>
</evidence>
<feature type="transmembrane region" description="Helical" evidence="21">
    <location>
        <begin position="800"/>
        <end position="823"/>
    </location>
</feature>
<keyword evidence="7" id="KW-0677">Repeat</keyword>
<feature type="transmembrane region" description="Helical" evidence="21">
    <location>
        <begin position="983"/>
        <end position="1003"/>
    </location>
</feature>
<dbReference type="Gene3D" id="1.20.1560.10">
    <property type="entry name" value="ABC transporter type 1, transmembrane domain"/>
    <property type="match status" value="1"/>
</dbReference>
<dbReference type="PROSITE" id="PS50929">
    <property type="entry name" value="ABC_TM1F"/>
    <property type="match status" value="2"/>
</dbReference>
<dbReference type="PROSITE" id="PS00211">
    <property type="entry name" value="ABC_TRANSPORTER_1"/>
    <property type="match status" value="2"/>
</dbReference>
<feature type="region of interest" description="Disordered" evidence="20">
    <location>
        <begin position="702"/>
        <end position="739"/>
    </location>
</feature>
<evidence type="ECO:0000256" key="13">
    <source>
        <dbReference type="ARBA" id="ARBA00023136"/>
    </source>
</evidence>
<evidence type="ECO:0000313" key="25">
    <source>
        <dbReference type="Proteomes" id="UP001066276"/>
    </source>
</evidence>
<dbReference type="InterPro" id="IPR003439">
    <property type="entry name" value="ABC_transporter-like_ATP-bd"/>
</dbReference>
<feature type="transmembrane region" description="Helical" evidence="21">
    <location>
        <begin position="219"/>
        <end position="237"/>
    </location>
</feature>
<feature type="transmembrane region" description="Helical" evidence="21">
    <location>
        <begin position="1009"/>
        <end position="1031"/>
    </location>
</feature>
<organism evidence="24 25">
    <name type="scientific">Pleurodeles waltl</name>
    <name type="common">Iberian ribbed newt</name>
    <dbReference type="NCBI Taxonomy" id="8319"/>
    <lineage>
        <taxon>Eukaryota</taxon>
        <taxon>Metazoa</taxon>
        <taxon>Chordata</taxon>
        <taxon>Craniata</taxon>
        <taxon>Vertebrata</taxon>
        <taxon>Euteleostomi</taxon>
        <taxon>Amphibia</taxon>
        <taxon>Batrachia</taxon>
        <taxon>Caudata</taxon>
        <taxon>Salamandroidea</taxon>
        <taxon>Salamandridae</taxon>
        <taxon>Pleurodelinae</taxon>
        <taxon>Pleurodeles</taxon>
    </lineage>
</organism>
<dbReference type="PANTHER" id="PTHR43394">
    <property type="entry name" value="ATP-DEPENDENT PERMEASE MDL1, MITOCHONDRIAL"/>
    <property type="match status" value="1"/>
</dbReference>
<evidence type="ECO:0000256" key="21">
    <source>
        <dbReference type="SAM" id="Phobius"/>
    </source>
</evidence>
<keyword evidence="13 21" id="KW-0472">Membrane</keyword>
<evidence type="ECO:0000256" key="16">
    <source>
        <dbReference type="ARBA" id="ARBA00059665"/>
    </source>
</evidence>
<feature type="transmembrane region" description="Helical" evidence="21">
    <location>
        <begin position="77"/>
        <end position="100"/>
    </location>
</feature>
<dbReference type="InterPro" id="IPR039421">
    <property type="entry name" value="Type_1_exporter"/>
</dbReference>
<dbReference type="SUPFAM" id="SSF52540">
    <property type="entry name" value="P-loop containing nucleoside triphosphate hydrolases"/>
    <property type="match status" value="2"/>
</dbReference>
<comment type="subcellular location">
    <subcellularLocation>
        <location evidence="1">Cell membrane</location>
        <topology evidence="1">Multi-pass membrane protein</topology>
    </subcellularLocation>
</comment>
<name>A0AAV7M9R2_PLEWA</name>
<evidence type="ECO:0000256" key="6">
    <source>
        <dbReference type="ARBA" id="ARBA00022692"/>
    </source>
</evidence>
<dbReference type="InterPro" id="IPR027417">
    <property type="entry name" value="P-loop_NTPase"/>
</dbReference>
<evidence type="ECO:0000256" key="9">
    <source>
        <dbReference type="ARBA" id="ARBA00022782"/>
    </source>
</evidence>
<feature type="transmembrane region" description="Helical" evidence="21">
    <location>
        <begin position="879"/>
        <end position="897"/>
    </location>
</feature>
<keyword evidence="5" id="KW-1003">Cell membrane</keyword>
<keyword evidence="25" id="KW-1185">Reference proteome</keyword>
<dbReference type="FunFam" id="3.40.50.300:FF:000479">
    <property type="entry name" value="Multidrug resistance protein 1A"/>
    <property type="match status" value="1"/>
</dbReference>
<dbReference type="GO" id="GO:0005743">
    <property type="term" value="C:mitochondrial inner membrane"/>
    <property type="evidence" value="ECO:0007669"/>
    <property type="project" value="TreeGrafter"/>
</dbReference>
<evidence type="ECO:0000256" key="2">
    <source>
        <dbReference type="ARBA" id="ARBA00007577"/>
    </source>
</evidence>
<dbReference type="GO" id="GO:0005886">
    <property type="term" value="C:plasma membrane"/>
    <property type="evidence" value="ECO:0007669"/>
    <property type="project" value="UniProtKB-SubCell"/>
</dbReference>
<evidence type="ECO:0000256" key="7">
    <source>
        <dbReference type="ARBA" id="ARBA00022737"/>
    </source>
</evidence>
<dbReference type="Pfam" id="PF00005">
    <property type="entry name" value="ABC_tran"/>
    <property type="match status" value="2"/>
</dbReference>
<feature type="compositionally biased region" description="Basic residues" evidence="20">
    <location>
        <begin position="707"/>
        <end position="727"/>
    </location>
</feature>
<feature type="transmembrane region" description="Helical" evidence="21">
    <location>
        <begin position="357"/>
        <end position="376"/>
    </location>
</feature>
<evidence type="ECO:0000256" key="3">
    <source>
        <dbReference type="ARBA" id="ARBA00012191"/>
    </source>
</evidence>
<dbReference type="InterPro" id="IPR017871">
    <property type="entry name" value="ABC_transporter-like_CS"/>
</dbReference>
<comment type="caution">
    <text evidence="24">The sequence shown here is derived from an EMBL/GenBank/DDBJ whole genome shotgun (WGS) entry which is preliminary data.</text>
</comment>
<evidence type="ECO:0000256" key="11">
    <source>
        <dbReference type="ARBA" id="ARBA00022967"/>
    </source>
</evidence>
<dbReference type="Pfam" id="PF00664">
    <property type="entry name" value="ABC_membrane"/>
    <property type="match status" value="2"/>
</dbReference>
<dbReference type="FunFam" id="3.40.50.300:FF:000302">
    <property type="entry name" value="ATP-binding cassette subfamily B member 5"/>
    <property type="match status" value="1"/>
</dbReference>
<dbReference type="CDD" id="cd18578">
    <property type="entry name" value="ABC_6TM_Pgp_ABCB1_D2_like"/>
    <property type="match status" value="1"/>
</dbReference>
<feature type="region of interest" description="Disordered" evidence="20">
    <location>
        <begin position="24"/>
        <end position="54"/>
    </location>
</feature>
<gene>
    <name evidence="24" type="ORF">NDU88_005576</name>
</gene>
<keyword evidence="10" id="KW-0067">ATP-binding</keyword>
<evidence type="ECO:0000256" key="12">
    <source>
        <dbReference type="ARBA" id="ARBA00022989"/>
    </source>
</evidence>
<evidence type="ECO:0000256" key="14">
    <source>
        <dbReference type="ARBA" id="ARBA00023180"/>
    </source>
</evidence>
<dbReference type="InterPro" id="IPR036640">
    <property type="entry name" value="ABC1_TM_sf"/>
</dbReference>
<keyword evidence="12 21" id="KW-1133">Transmembrane helix</keyword>
<dbReference type="Gene3D" id="3.40.50.300">
    <property type="entry name" value="P-loop containing nucleotide triphosphate hydrolases"/>
    <property type="match status" value="2"/>
</dbReference>
<feature type="transmembrane region" description="Helical" evidence="21">
    <location>
        <begin position="755"/>
        <end position="780"/>
    </location>
</feature>
<evidence type="ECO:0000256" key="17">
    <source>
        <dbReference type="ARBA" id="ARBA00074194"/>
    </source>
</evidence>
<keyword evidence="4" id="KW-0813">Transport</keyword>
<feature type="domain" description="ABC transmembrane type-1" evidence="23">
    <location>
        <begin position="759"/>
        <end position="1046"/>
    </location>
</feature>
<reference evidence="24" key="1">
    <citation type="journal article" date="2022" name="bioRxiv">
        <title>Sequencing and chromosome-scale assembly of the giantPleurodeles waltlgenome.</title>
        <authorList>
            <person name="Brown T."/>
            <person name="Elewa A."/>
            <person name="Iarovenko S."/>
            <person name="Subramanian E."/>
            <person name="Araus A.J."/>
            <person name="Petzold A."/>
            <person name="Susuki M."/>
            <person name="Suzuki K.-i.T."/>
            <person name="Hayashi T."/>
            <person name="Toyoda A."/>
            <person name="Oliveira C."/>
            <person name="Osipova E."/>
            <person name="Leigh N.D."/>
            <person name="Simon A."/>
            <person name="Yun M.H."/>
        </authorList>
    </citation>
    <scope>NUCLEOTIDE SEQUENCE</scope>
    <source>
        <strain evidence="24">20211129_DDA</strain>
        <tissue evidence="24">Liver</tissue>
    </source>
</reference>
<evidence type="ECO:0000256" key="18">
    <source>
        <dbReference type="ARBA" id="ARBA00079340"/>
    </source>
</evidence>
<dbReference type="SUPFAM" id="SSF90123">
    <property type="entry name" value="ABC transporter transmembrane region"/>
    <property type="match status" value="2"/>
</dbReference>
<evidence type="ECO:0000313" key="24">
    <source>
        <dbReference type="EMBL" id="KAJ1100491.1"/>
    </source>
</evidence>